<evidence type="ECO:0000256" key="3">
    <source>
        <dbReference type="ARBA" id="ARBA00022692"/>
    </source>
</evidence>
<organism evidence="8 9">
    <name type="scientific">Nocardioides daedukensis</name>
    <dbReference type="NCBI Taxonomy" id="634462"/>
    <lineage>
        <taxon>Bacteria</taxon>
        <taxon>Bacillati</taxon>
        <taxon>Actinomycetota</taxon>
        <taxon>Actinomycetes</taxon>
        <taxon>Propionibacteriales</taxon>
        <taxon>Nocardioidaceae</taxon>
        <taxon>Nocardioides</taxon>
    </lineage>
</organism>
<keyword evidence="5 6" id="KW-0472">Membrane</keyword>
<gene>
    <name evidence="8" type="ORF">BJ980_000442</name>
</gene>
<name>A0A7Y9S0J4_9ACTN</name>
<evidence type="ECO:0000256" key="1">
    <source>
        <dbReference type="ARBA" id="ARBA00004651"/>
    </source>
</evidence>
<dbReference type="InterPro" id="IPR011701">
    <property type="entry name" value="MFS"/>
</dbReference>
<dbReference type="PANTHER" id="PTHR42718:SF9">
    <property type="entry name" value="MAJOR FACILITATOR SUPERFAMILY MULTIDRUG TRANSPORTER MFSC"/>
    <property type="match status" value="1"/>
</dbReference>
<feature type="transmembrane region" description="Helical" evidence="6">
    <location>
        <begin position="113"/>
        <end position="129"/>
    </location>
</feature>
<feature type="transmembrane region" description="Helical" evidence="6">
    <location>
        <begin position="227"/>
        <end position="249"/>
    </location>
</feature>
<dbReference type="SUPFAM" id="SSF103473">
    <property type="entry name" value="MFS general substrate transporter"/>
    <property type="match status" value="1"/>
</dbReference>
<feature type="transmembrane region" description="Helical" evidence="6">
    <location>
        <begin position="366"/>
        <end position="389"/>
    </location>
</feature>
<dbReference type="InterPro" id="IPR036259">
    <property type="entry name" value="MFS_trans_sf"/>
</dbReference>
<dbReference type="Pfam" id="PF13620">
    <property type="entry name" value="CarboxypepD_reg"/>
    <property type="match status" value="1"/>
</dbReference>
<dbReference type="AlphaFoldDB" id="A0A7Y9S0J4"/>
<dbReference type="GO" id="GO:0022857">
    <property type="term" value="F:transmembrane transporter activity"/>
    <property type="evidence" value="ECO:0007669"/>
    <property type="project" value="InterPro"/>
</dbReference>
<evidence type="ECO:0000256" key="4">
    <source>
        <dbReference type="ARBA" id="ARBA00022989"/>
    </source>
</evidence>
<dbReference type="Gene3D" id="1.20.1250.20">
    <property type="entry name" value="MFS general substrate transporter like domains"/>
    <property type="match status" value="2"/>
</dbReference>
<dbReference type="Proteomes" id="UP000540656">
    <property type="component" value="Unassembled WGS sequence"/>
</dbReference>
<feature type="domain" description="Major facilitator superfamily (MFS) profile" evidence="7">
    <location>
        <begin position="18"/>
        <end position="468"/>
    </location>
</feature>
<evidence type="ECO:0000313" key="8">
    <source>
        <dbReference type="EMBL" id="NYG57519.1"/>
    </source>
</evidence>
<evidence type="ECO:0000259" key="7">
    <source>
        <dbReference type="PROSITE" id="PS50850"/>
    </source>
</evidence>
<feature type="transmembrane region" description="Helical" evidence="6">
    <location>
        <begin position="53"/>
        <end position="72"/>
    </location>
</feature>
<dbReference type="PANTHER" id="PTHR42718">
    <property type="entry name" value="MAJOR FACILITATOR SUPERFAMILY MULTIDRUG TRANSPORTER MFSC"/>
    <property type="match status" value="1"/>
</dbReference>
<dbReference type="Gene3D" id="2.60.40.1120">
    <property type="entry name" value="Carboxypeptidase-like, regulatory domain"/>
    <property type="match status" value="1"/>
</dbReference>
<evidence type="ECO:0000256" key="6">
    <source>
        <dbReference type="SAM" id="Phobius"/>
    </source>
</evidence>
<feature type="transmembrane region" description="Helical" evidence="6">
    <location>
        <begin position="410"/>
        <end position="432"/>
    </location>
</feature>
<comment type="caution">
    <text evidence="8">The sequence shown here is derived from an EMBL/GenBank/DDBJ whole genome shotgun (WGS) entry which is preliminary data.</text>
</comment>
<feature type="transmembrane region" description="Helical" evidence="6">
    <location>
        <begin position="12"/>
        <end position="33"/>
    </location>
</feature>
<dbReference type="Pfam" id="PF07690">
    <property type="entry name" value="MFS_1"/>
    <property type="match status" value="2"/>
</dbReference>
<feature type="transmembrane region" description="Helical" evidence="6">
    <location>
        <begin position="444"/>
        <end position="463"/>
    </location>
</feature>
<evidence type="ECO:0000313" key="9">
    <source>
        <dbReference type="Proteomes" id="UP000540656"/>
    </source>
</evidence>
<dbReference type="RefSeq" id="WP_218855385.1">
    <property type="nucleotide sequence ID" value="NZ_JACCAA010000001.1"/>
</dbReference>
<proteinExistence type="predicted"/>
<reference evidence="8 9" key="1">
    <citation type="submission" date="2020-07" db="EMBL/GenBank/DDBJ databases">
        <title>Sequencing the genomes of 1000 actinobacteria strains.</title>
        <authorList>
            <person name="Klenk H.-P."/>
        </authorList>
    </citation>
    <scope>NUCLEOTIDE SEQUENCE [LARGE SCALE GENOMIC DNA]</scope>
    <source>
        <strain evidence="8 9">DSM 23819</strain>
    </source>
</reference>
<dbReference type="InterPro" id="IPR020846">
    <property type="entry name" value="MFS_dom"/>
</dbReference>
<dbReference type="SUPFAM" id="SSF49478">
    <property type="entry name" value="Cna protein B-type domain"/>
    <property type="match status" value="1"/>
</dbReference>
<feature type="transmembrane region" description="Helical" evidence="6">
    <location>
        <begin position="270"/>
        <end position="290"/>
    </location>
</feature>
<evidence type="ECO:0000256" key="5">
    <source>
        <dbReference type="ARBA" id="ARBA00023136"/>
    </source>
</evidence>
<evidence type="ECO:0000256" key="2">
    <source>
        <dbReference type="ARBA" id="ARBA00022448"/>
    </source>
</evidence>
<feature type="transmembrane region" description="Helical" evidence="6">
    <location>
        <begin position="171"/>
        <end position="192"/>
    </location>
</feature>
<dbReference type="GO" id="GO:0005886">
    <property type="term" value="C:plasma membrane"/>
    <property type="evidence" value="ECO:0007669"/>
    <property type="project" value="UniProtKB-SubCell"/>
</dbReference>
<feature type="transmembrane region" description="Helical" evidence="6">
    <location>
        <begin position="138"/>
        <end position="159"/>
    </location>
</feature>
<keyword evidence="2" id="KW-0813">Transport</keyword>
<dbReference type="PROSITE" id="PS50850">
    <property type="entry name" value="MFS"/>
    <property type="match status" value="1"/>
</dbReference>
<keyword evidence="9" id="KW-1185">Reference proteome</keyword>
<feature type="transmembrane region" description="Helical" evidence="6">
    <location>
        <begin position="84"/>
        <end position="107"/>
    </location>
</feature>
<sequence length="663" mass="69013">MSPSAEASEPAASRTGVVILTLSLAGMLAALQQTLVVPMLPEVPGIFGVSTDSGTWMVTVTLLTGAVATPIVSRMADMYGKRRMIIWTMVTMILGSLLLALSTSFALAVTGRALQGVASALIPVGISIMRDELPSERVGFGVALMSATLGIGSAMGLPLSGVLYKHFGWHSLFWVSAAVGAAVLVCVVLLVGESKVKTPGRFDLLGALILSAALTSFLLAVSKGSTWGWISLPVLLLFVASVVLMMIWFPYELRVSDAMVDLRTTARRPVLLTNVASVLIALAMYVNMLLTVTLLELPRGTGHGLGLEVSAAGLAMVPTGLIMVVLSPFSGMILNKWGGRLTMAAGAAIMSVSYLLRIPFSHDVTQVIIGSSLVGLGTALCFAAMPMLIMASVPITETAAANGINSLMRAIGGATSSAVFAAVLASMTVSFGGENVPTRGAFDLMFVLCSVATAVAVGVTWLIPVRVREGQRISDKVVPPGRTSAETVVRGILRIGGEAPRQTAAIVTVTQVDGTPVDWARCDQEGGYSVALPGPGRYVIVGNARGWAPHAQCADLGDGTALEHVSLTQELTIAGTVTNGGVPVSEAMVALHHGAGDFVGSVKTDWQGRYRFPLPPAGPYVVTAADPNTSLAVSRKVTATAERMVTDLDLTTGRVNRPARVVK</sequence>
<feature type="transmembrane region" description="Helical" evidence="6">
    <location>
        <begin position="204"/>
        <end position="221"/>
    </location>
</feature>
<feature type="transmembrane region" description="Helical" evidence="6">
    <location>
        <begin position="341"/>
        <end position="360"/>
    </location>
</feature>
<dbReference type="CDD" id="cd17504">
    <property type="entry name" value="MFS_MMR_MDR_like"/>
    <property type="match status" value="1"/>
</dbReference>
<dbReference type="EMBL" id="JACCAA010000001">
    <property type="protein sequence ID" value="NYG57519.1"/>
    <property type="molecule type" value="Genomic_DNA"/>
</dbReference>
<accession>A0A7Y9S0J4</accession>
<comment type="subcellular location">
    <subcellularLocation>
        <location evidence="1">Cell membrane</location>
        <topology evidence="1">Multi-pass membrane protein</topology>
    </subcellularLocation>
</comment>
<feature type="transmembrane region" description="Helical" evidence="6">
    <location>
        <begin position="310"/>
        <end position="329"/>
    </location>
</feature>
<keyword evidence="3 6" id="KW-0812">Transmembrane</keyword>
<protein>
    <submittedName>
        <fullName evidence="8">MFS family permease</fullName>
    </submittedName>
</protein>
<keyword evidence="4 6" id="KW-1133">Transmembrane helix</keyword>